<reference evidence="1" key="2">
    <citation type="journal article" date="2023" name="BMC Genomics">
        <title>Pest status, molecular evolution, and epigenetic factors derived from the genome assembly of Frankliniella fusca, a thysanopteran phytovirus vector.</title>
        <authorList>
            <person name="Catto M.A."/>
            <person name="Labadie P.E."/>
            <person name="Jacobson A.L."/>
            <person name="Kennedy G.G."/>
            <person name="Srinivasan R."/>
            <person name="Hunt B.G."/>
        </authorList>
    </citation>
    <scope>NUCLEOTIDE SEQUENCE</scope>
    <source>
        <strain evidence="1">PL_HMW_Pooled</strain>
    </source>
</reference>
<dbReference type="Pfam" id="PF02992">
    <property type="entry name" value="Transposase_21"/>
    <property type="match status" value="1"/>
</dbReference>
<name>A0AAE1LE55_9NEOP</name>
<dbReference type="PANTHER" id="PTHR46579:SF1">
    <property type="entry name" value="F5_8 TYPE C DOMAIN-CONTAINING PROTEIN"/>
    <property type="match status" value="1"/>
</dbReference>
<evidence type="ECO:0000313" key="2">
    <source>
        <dbReference type="Proteomes" id="UP001219518"/>
    </source>
</evidence>
<dbReference type="AlphaFoldDB" id="A0AAE1LE55"/>
<keyword evidence="2" id="KW-1185">Reference proteome</keyword>
<dbReference type="EMBL" id="JAHWGI010000394">
    <property type="protein sequence ID" value="KAK3914827.1"/>
    <property type="molecule type" value="Genomic_DNA"/>
</dbReference>
<dbReference type="Proteomes" id="UP001219518">
    <property type="component" value="Unassembled WGS sequence"/>
</dbReference>
<dbReference type="PANTHER" id="PTHR46579">
    <property type="entry name" value="F5/8 TYPE C DOMAIN-CONTAINING PROTEIN-RELATED"/>
    <property type="match status" value="1"/>
</dbReference>
<gene>
    <name evidence="1" type="ORF">KUF71_005515</name>
</gene>
<evidence type="ECO:0000313" key="1">
    <source>
        <dbReference type="EMBL" id="KAK3914827.1"/>
    </source>
</evidence>
<sequence length="930" mass="105313">MPRPKRILLCTTSDSDGEGDSDAPVGIDDPLHPAIEELFQYPNDPNFHVLTEEFHGVPTLPEKIQQDQLQNEISTQPTQSEEIKIPTSCLEPVSHTSNAGIHLFDISGAKHSEFEGDESCPMNSPLLSHTEEVIYQNLEDNEMLCGSTSDLNYEGPPQMSYCDEEEEISSNYSDNGSTFYDASSDIEDFDNFCGSMPSGTEPLHSNSDVSIQMALVALLTLVMTHRLTKECLADLLALLKLLLPKDNILLHSSYLFFSYFDKFQSPFVKHFYCRGCSLSVASADAICPQCGPGKGTDFFIHFLIADQIQKLLKRPGFFDSLKYSQTRIKTNQMAYEDIYDGSVYKEASRQFFSLGNWISLMWNTDGFSIFKSSLFSVWPFYLSINELPPNLRLKKENMLLGGLWFGTGKFDPNLFLKPIYGELCKLREGFLVHVSSCIDPIKLQVGVLCGTCDVPAKSCFFHHIAFNGLYGCLKCLSRGLKSAASGNVFVYPFEEQLSLRSEEVYRRQIEDTRHSNGQPVFGVRGPSYLQEMVLMSPIASTAIDIMHCVFLGCQKTLLHLLFDKTYQDREFSLHTCTNIVNDYLNSIKPPHFLQRCPQSLKKLAFWKASEYESFFFFYSLPIFSVIMDSVFFNHFVLLYESLCLLCQESVLETDIVLAQTLIDKFVERYQVLYGLRHMTHNLHLLRHLPNVVRELGPLWTSTCYLFEDLNGTLKHLVHGTQHVGLQVQANFGLATNLSNIIKSGPAGLLQDLCLKMYSPTRRLNISYCINEFTSVVGPVLTELNLEPIIQQTISSTINRTVHYFKRLRFHSCLYVIESDSTGRKSSSYVVYSGRNNLQFGILQAFLRVTQCQCSEQCDCPAEYFAAIKRLNTEIAFETLAPVAVVKSVVKCSVSDLVDIVNICTLKDVCVNVNFNDTCYLIRRSYRLNLQ</sequence>
<comment type="caution">
    <text evidence="1">The sequence shown here is derived from an EMBL/GenBank/DDBJ whole genome shotgun (WGS) entry which is preliminary data.</text>
</comment>
<organism evidence="1 2">
    <name type="scientific">Frankliniella fusca</name>
    <dbReference type="NCBI Taxonomy" id="407009"/>
    <lineage>
        <taxon>Eukaryota</taxon>
        <taxon>Metazoa</taxon>
        <taxon>Ecdysozoa</taxon>
        <taxon>Arthropoda</taxon>
        <taxon>Hexapoda</taxon>
        <taxon>Insecta</taxon>
        <taxon>Pterygota</taxon>
        <taxon>Neoptera</taxon>
        <taxon>Paraneoptera</taxon>
        <taxon>Thysanoptera</taxon>
        <taxon>Terebrantia</taxon>
        <taxon>Thripoidea</taxon>
        <taxon>Thripidae</taxon>
        <taxon>Frankliniella</taxon>
    </lineage>
</organism>
<accession>A0AAE1LE55</accession>
<reference evidence="1" key="1">
    <citation type="submission" date="2021-07" db="EMBL/GenBank/DDBJ databases">
        <authorList>
            <person name="Catto M.A."/>
            <person name="Jacobson A."/>
            <person name="Kennedy G."/>
            <person name="Labadie P."/>
            <person name="Hunt B.G."/>
            <person name="Srinivasan R."/>
        </authorList>
    </citation>
    <scope>NUCLEOTIDE SEQUENCE</scope>
    <source>
        <strain evidence="1">PL_HMW_Pooled</strain>
        <tissue evidence="1">Head</tissue>
    </source>
</reference>
<dbReference type="InterPro" id="IPR004242">
    <property type="entry name" value="Transposase_21"/>
</dbReference>
<protein>
    <submittedName>
        <fullName evidence="1">L-carnitine dehydrogenase</fullName>
    </submittedName>
</protein>
<proteinExistence type="predicted"/>